<evidence type="ECO:0000256" key="1">
    <source>
        <dbReference type="ARBA" id="ARBA00022481"/>
    </source>
</evidence>
<keyword evidence="10" id="KW-1185">Reference proteome</keyword>
<protein>
    <submittedName>
        <fullName evidence="9">Methyl-accepting chemotaxis protein</fullName>
    </submittedName>
</protein>
<organism evidence="9 10">
    <name type="scientific">Pseudoduganella chitinolytica</name>
    <dbReference type="NCBI Taxonomy" id="34070"/>
    <lineage>
        <taxon>Bacteria</taxon>
        <taxon>Pseudomonadati</taxon>
        <taxon>Pseudomonadota</taxon>
        <taxon>Betaproteobacteria</taxon>
        <taxon>Burkholderiales</taxon>
        <taxon>Oxalobacteraceae</taxon>
        <taxon>Telluria group</taxon>
        <taxon>Pseudoduganella</taxon>
    </lineage>
</organism>
<dbReference type="Pfam" id="PF00672">
    <property type="entry name" value="HAMP"/>
    <property type="match status" value="1"/>
</dbReference>
<dbReference type="PANTHER" id="PTHR43531">
    <property type="entry name" value="PROTEIN ICFG"/>
    <property type="match status" value="1"/>
</dbReference>
<dbReference type="SMART" id="SM00304">
    <property type="entry name" value="HAMP"/>
    <property type="match status" value="1"/>
</dbReference>
<evidence type="ECO:0000256" key="6">
    <source>
        <dbReference type="SAM" id="Phobius"/>
    </source>
</evidence>
<dbReference type="EMBL" id="CP119083">
    <property type="protein sequence ID" value="WEF33568.1"/>
    <property type="molecule type" value="Genomic_DNA"/>
</dbReference>
<feature type="transmembrane region" description="Helical" evidence="6">
    <location>
        <begin position="194"/>
        <end position="213"/>
    </location>
</feature>
<feature type="domain" description="HAMP" evidence="8">
    <location>
        <begin position="215"/>
        <end position="267"/>
    </location>
</feature>
<keyword evidence="6" id="KW-0472">Membrane</keyword>
<gene>
    <name evidence="9" type="ORF">PX653_01900</name>
</gene>
<dbReference type="InterPro" id="IPR024478">
    <property type="entry name" value="HlyB_4HB_MCP"/>
</dbReference>
<evidence type="ECO:0000313" key="9">
    <source>
        <dbReference type="EMBL" id="WEF33568.1"/>
    </source>
</evidence>
<feature type="coiled-coil region" evidence="4">
    <location>
        <begin position="472"/>
        <end position="510"/>
    </location>
</feature>
<accession>A0ABY8BEY2</accession>
<evidence type="ECO:0000256" key="5">
    <source>
        <dbReference type="SAM" id="MobiDB-lite"/>
    </source>
</evidence>
<dbReference type="Gene3D" id="1.10.287.950">
    <property type="entry name" value="Methyl-accepting chemotaxis protein"/>
    <property type="match status" value="1"/>
</dbReference>
<dbReference type="CDD" id="cd19411">
    <property type="entry name" value="MCP2201-like_sensor"/>
    <property type="match status" value="1"/>
</dbReference>
<dbReference type="CDD" id="cd06225">
    <property type="entry name" value="HAMP"/>
    <property type="match status" value="1"/>
</dbReference>
<evidence type="ECO:0000256" key="3">
    <source>
        <dbReference type="PROSITE-ProRule" id="PRU00284"/>
    </source>
</evidence>
<dbReference type="InterPro" id="IPR047347">
    <property type="entry name" value="YvaQ-like_sensor"/>
</dbReference>
<keyword evidence="6" id="KW-1133">Transmembrane helix</keyword>
<dbReference type="PRINTS" id="PR00260">
    <property type="entry name" value="CHEMTRNSDUCR"/>
</dbReference>
<dbReference type="Pfam" id="PF00015">
    <property type="entry name" value="MCPsignal"/>
    <property type="match status" value="1"/>
</dbReference>
<sequence length="540" mass="57284">MHDLHNLRNLRIGTRLALGFAVVLSLLAVMTLAGVLRMQQASHMTEQLVGERTRNERLMAEWTKIIEVNAARASAAFLAPDPAEQKAIEATMAQSSARATEIQDFLGKELAEPDARTAHAAVLAARKAYIATRKSVLTGKATDPETARRLYTTELETRRMAYLDALGALLRNEQEALDDTAGDIQRTYESGRNLLLGLGLVAIVAGVLLAWRITRTITQPLRQAVDVAERVSSGDLTSAIDGEGRDEMGQLMQALKKMNGSLMTIVGQVRNGTETITTASTQIAAGNLDLSARTEQQASSLQQTASSMDELTSTVRFNAENAHKARELARNAAETAVQGGEVVGDVVQTMNAISASSGRIVDIVGVIDSIAFQTNILALNAAVEAARAGEQGRGFAVVASEVRALAQRSATAAKEIAALIGESAQQVQAGSALVGRAGGTMQDVVGAIRQVTDIMDRIADASAQQQSGIEQVNQAITQMDQVTQQNAALVEEAAAAAEAMQEQSSRLADAVAVFRVGVDGGRPTRRRDDRAVAAVPRLTA</sequence>
<dbReference type="SMART" id="SM00283">
    <property type="entry name" value="MA"/>
    <property type="match status" value="1"/>
</dbReference>
<keyword evidence="1" id="KW-0488">Methylation</keyword>
<feature type="transmembrane region" description="Helical" evidence="6">
    <location>
        <begin position="12"/>
        <end position="36"/>
    </location>
</feature>
<keyword evidence="6" id="KW-0812">Transmembrane</keyword>
<dbReference type="InterPro" id="IPR004090">
    <property type="entry name" value="Chemotax_Me-accpt_rcpt"/>
</dbReference>
<dbReference type="Proteomes" id="UP001216510">
    <property type="component" value="Chromosome"/>
</dbReference>
<keyword evidence="4" id="KW-0175">Coiled coil</keyword>
<dbReference type="Pfam" id="PF12729">
    <property type="entry name" value="4HB_MCP_1"/>
    <property type="match status" value="1"/>
</dbReference>
<proteinExistence type="inferred from homology"/>
<dbReference type="InterPro" id="IPR004089">
    <property type="entry name" value="MCPsignal_dom"/>
</dbReference>
<dbReference type="PROSITE" id="PS50885">
    <property type="entry name" value="HAMP"/>
    <property type="match status" value="1"/>
</dbReference>
<dbReference type="PROSITE" id="PS50111">
    <property type="entry name" value="CHEMOTAXIS_TRANSDUC_2"/>
    <property type="match status" value="1"/>
</dbReference>
<evidence type="ECO:0000256" key="2">
    <source>
        <dbReference type="ARBA" id="ARBA00029447"/>
    </source>
</evidence>
<evidence type="ECO:0000259" key="8">
    <source>
        <dbReference type="PROSITE" id="PS50885"/>
    </source>
</evidence>
<evidence type="ECO:0000256" key="4">
    <source>
        <dbReference type="SAM" id="Coils"/>
    </source>
</evidence>
<dbReference type="InterPro" id="IPR051310">
    <property type="entry name" value="MCP_chemotaxis"/>
</dbReference>
<dbReference type="CDD" id="cd11386">
    <property type="entry name" value="MCP_signal"/>
    <property type="match status" value="1"/>
</dbReference>
<keyword evidence="3" id="KW-0807">Transducer</keyword>
<evidence type="ECO:0000313" key="10">
    <source>
        <dbReference type="Proteomes" id="UP001216510"/>
    </source>
</evidence>
<dbReference type="RefSeq" id="WP_277416266.1">
    <property type="nucleotide sequence ID" value="NZ_CP119083.1"/>
</dbReference>
<dbReference type="PANTHER" id="PTHR43531:SF14">
    <property type="entry name" value="METHYL-ACCEPTING CHEMOTAXIS PROTEIN I-RELATED"/>
    <property type="match status" value="1"/>
</dbReference>
<feature type="region of interest" description="Disordered" evidence="5">
    <location>
        <begin position="520"/>
        <end position="540"/>
    </location>
</feature>
<comment type="similarity">
    <text evidence="2">Belongs to the methyl-accepting chemotaxis (MCP) protein family.</text>
</comment>
<evidence type="ECO:0000259" key="7">
    <source>
        <dbReference type="PROSITE" id="PS50111"/>
    </source>
</evidence>
<dbReference type="SUPFAM" id="SSF58104">
    <property type="entry name" value="Methyl-accepting chemotaxis protein (MCP) signaling domain"/>
    <property type="match status" value="1"/>
</dbReference>
<reference evidence="9 10" key="1">
    <citation type="submission" date="2023-02" db="EMBL/GenBank/DDBJ databases">
        <title>Gemone sequence of Telluria chitinolytica ACM 3522T.</title>
        <authorList>
            <person name="Frediansyah A."/>
            <person name="Miess H."/>
            <person name="Gross H."/>
        </authorList>
    </citation>
    <scope>NUCLEOTIDE SEQUENCE [LARGE SCALE GENOMIC DNA]</scope>
    <source>
        <strain evidence="9 10">ACM 3522</strain>
    </source>
</reference>
<feature type="domain" description="Methyl-accepting transducer" evidence="7">
    <location>
        <begin position="272"/>
        <end position="501"/>
    </location>
</feature>
<name>A0ABY8BEY2_9BURK</name>
<dbReference type="InterPro" id="IPR003660">
    <property type="entry name" value="HAMP_dom"/>
</dbReference>